<accession>A0AAP0BNA5</accession>
<evidence type="ECO:0000313" key="5">
    <source>
        <dbReference type="EMBL" id="KAK8944910.1"/>
    </source>
</evidence>
<evidence type="ECO:0000256" key="1">
    <source>
        <dbReference type="ARBA" id="ARBA00004370"/>
    </source>
</evidence>
<evidence type="ECO:0000313" key="6">
    <source>
        <dbReference type="Proteomes" id="UP001418222"/>
    </source>
</evidence>
<proteinExistence type="predicted"/>
<sequence>MLQPAAPLSPQINRIGRDQTCVDSPHGITTVCSLPAKLVPKTPHTGFPLLPRRFHNYLAYFIARLQPTSALSFVSTTYIFFPALWSPLHPPRPSLIVPPSPPLVPPPTMVPPPPYRLYHQDSLELYLHVLCFCSRNASINDVGPVSPLASSLAAGFSGAVAAAASHPLDTAKTRSHCVVLPKYMSMERKFLKWEASGNWIERLAGMSPADRSYLYRGIGLRMVHSGVSSFALVAAYLFAIKQLL</sequence>
<protein>
    <submittedName>
        <fullName evidence="5">Uncharacterized protein</fullName>
    </submittedName>
</protein>
<organism evidence="5 6">
    <name type="scientific">Platanthera zijinensis</name>
    <dbReference type="NCBI Taxonomy" id="2320716"/>
    <lineage>
        <taxon>Eukaryota</taxon>
        <taxon>Viridiplantae</taxon>
        <taxon>Streptophyta</taxon>
        <taxon>Embryophyta</taxon>
        <taxon>Tracheophyta</taxon>
        <taxon>Spermatophyta</taxon>
        <taxon>Magnoliopsida</taxon>
        <taxon>Liliopsida</taxon>
        <taxon>Asparagales</taxon>
        <taxon>Orchidaceae</taxon>
        <taxon>Orchidoideae</taxon>
        <taxon>Orchideae</taxon>
        <taxon>Orchidinae</taxon>
        <taxon>Platanthera</taxon>
    </lineage>
</organism>
<keyword evidence="2 4" id="KW-0812">Transmembrane</keyword>
<dbReference type="SUPFAM" id="SSF103506">
    <property type="entry name" value="Mitochondrial carrier"/>
    <property type="match status" value="1"/>
</dbReference>
<evidence type="ECO:0000256" key="4">
    <source>
        <dbReference type="SAM" id="Phobius"/>
    </source>
</evidence>
<dbReference type="InterPro" id="IPR023395">
    <property type="entry name" value="MCP_dom_sf"/>
</dbReference>
<keyword evidence="6" id="KW-1185">Reference proteome</keyword>
<comment type="subcellular location">
    <subcellularLocation>
        <location evidence="1">Membrane</location>
    </subcellularLocation>
</comment>
<dbReference type="GO" id="GO:0016020">
    <property type="term" value="C:membrane"/>
    <property type="evidence" value="ECO:0007669"/>
    <property type="project" value="UniProtKB-SubCell"/>
</dbReference>
<dbReference type="Proteomes" id="UP001418222">
    <property type="component" value="Unassembled WGS sequence"/>
</dbReference>
<gene>
    <name evidence="5" type="ORF">KSP39_PZI008414</name>
</gene>
<evidence type="ECO:0000256" key="2">
    <source>
        <dbReference type="ARBA" id="ARBA00022692"/>
    </source>
</evidence>
<dbReference type="Gene3D" id="1.50.40.10">
    <property type="entry name" value="Mitochondrial carrier domain"/>
    <property type="match status" value="1"/>
</dbReference>
<dbReference type="AlphaFoldDB" id="A0AAP0BNA5"/>
<dbReference type="EMBL" id="JBBWWQ010000006">
    <property type="protein sequence ID" value="KAK8944910.1"/>
    <property type="molecule type" value="Genomic_DNA"/>
</dbReference>
<evidence type="ECO:0000256" key="3">
    <source>
        <dbReference type="ARBA" id="ARBA00023136"/>
    </source>
</evidence>
<keyword evidence="3 4" id="KW-0472">Membrane</keyword>
<comment type="caution">
    <text evidence="5">The sequence shown here is derived from an EMBL/GenBank/DDBJ whole genome shotgun (WGS) entry which is preliminary data.</text>
</comment>
<keyword evidence="4" id="KW-1133">Transmembrane helix</keyword>
<feature type="transmembrane region" description="Helical" evidence="4">
    <location>
        <begin position="218"/>
        <end position="239"/>
    </location>
</feature>
<name>A0AAP0BNA5_9ASPA</name>
<reference evidence="5 6" key="1">
    <citation type="journal article" date="2022" name="Nat. Plants">
        <title>Genomes of leafy and leafless Platanthera orchids illuminate the evolution of mycoheterotrophy.</title>
        <authorList>
            <person name="Li M.H."/>
            <person name="Liu K.W."/>
            <person name="Li Z."/>
            <person name="Lu H.C."/>
            <person name="Ye Q.L."/>
            <person name="Zhang D."/>
            <person name="Wang J.Y."/>
            <person name="Li Y.F."/>
            <person name="Zhong Z.M."/>
            <person name="Liu X."/>
            <person name="Yu X."/>
            <person name="Liu D.K."/>
            <person name="Tu X.D."/>
            <person name="Liu B."/>
            <person name="Hao Y."/>
            <person name="Liao X.Y."/>
            <person name="Jiang Y.T."/>
            <person name="Sun W.H."/>
            <person name="Chen J."/>
            <person name="Chen Y.Q."/>
            <person name="Ai Y."/>
            <person name="Zhai J.W."/>
            <person name="Wu S.S."/>
            <person name="Zhou Z."/>
            <person name="Hsiao Y.Y."/>
            <person name="Wu W.L."/>
            <person name="Chen Y.Y."/>
            <person name="Lin Y.F."/>
            <person name="Hsu J.L."/>
            <person name="Li C.Y."/>
            <person name="Wang Z.W."/>
            <person name="Zhao X."/>
            <person name="Zhong W.Y."/>
            <person name="Ma X.K."/>
            <person name="Ma L."/>
            <person name="Huang J."/>
            <person name="Chen G.Z."/>
            <person name="Huang M.Z."/>
            <person name="Huang L."/>
            <person name="Peng D.H."/>
            <person name="Luo Y.B."/>
            <person name="Zou S.Q."/>
            <person name="Chen S.P."/>
            <person name="Lan S."/>
            <person name="Tsai W.C."/>
            <person name="Van de Peer Y."/>
            <person name="Liu Z.J."/>
        </authorList>
    </citation>
    <scope>NUCLEOTIDE SEQUENCE [LARGE SCALE GENOMIC DNA]</scope>
    <source>
        <strain evidence="5">Lor287</strain>
    </source>
</reference>